<organism evidence="4 5">
    <name type="scientific">Spirosoma terrae</name>
    <dbReference type="NCBI Taxonomy" id="1968276"/>
    <lineage>
        <taxon>Bacteria</taxon>
        <taxon>Pseudomonadati</taxon>
        <taxon>Bacteroidota</taxon>
        <taxon>Cytophagia</taxon>
        <taxon>Cytophagales</taxon>
        <taxon>Cytophagaceae</taxon>
        <taxon>Spirosoma</taxon>
    </lineage>
</organism>
<dbReference type="GO" id="GO:0046872">
    <property type="term" value="F:metal ion binding"/>
    <property type="evidence" value="ECO:0007669"/>
    <property type="project" value="UniProtKB-KW"/>
</dbReference>
<dbReference type="Proteomes" id="UP000474175">
    <property type="component" value="Unassembled WGS sequence"/>
</dbReference>
<protein>
    <submittedName>
        <fullName evidence="4">Damage-inducible protein DinB</fullName>
    </submittedName>
</protein>
<dbReference type="SUPFAM" id="SSF109854">
    <property type="entry name" value="DinB/YfiT-like putative metalloenzymes"/>
    <property type="match status" value="1"/>
</dbReference>
<evidence type="ECO:0000256" key="3">
    <source>
        <dbReference type="PIRSR" id="PIRSR607837-1"/>
    </source>
</evidence>
<dbReference type="PANTHER" id="PTHR37302:SF3">
    <property type="entry name" value="DAMAGE-INDUCIBLE PROTEIN DINB"/>
    <property type="match status" value="1"/>
</dbReference>
<dbReference type="PANTHER" id="PTHR37302">
    <property type="entry name" value="SLR1116 PROTEIN"/>
    <property type="match status" value="1"/>
</dbReference>
<gene>
    <name evidence="4" type="ORF">GK108_25870</name>
</gene>
<feature type="binding site" evidence="3">
    <location>
        <position position="142"/>
    </location>
    <ligand>
        <name>a divalent metal cation</name>
        <dbReference type="ChEBI" id="CHEBI:60240"/>
    </ligand>
</feature>
<feature type="binding site" evidence="3">
    <location>
        <position position="60"/>
    </location>
    <ligand>
        <name>a divalent metal cation</name>
        <dbReference type="ChEBI" id="CHEBI:60240"/>
    </ligand>
</feature>
<comment type="similarity">
    <text evidence="1">Belongs to the DinB family.</text>
</comment>
<comment type="caution">
    <text evidence="4">The sequence shown here is derived from an EMBL/GenBank/DDBJ whole genome shotgun (WGS) entry which is preliminary data.</text>
</comment>
<evidence type="ECO:0000256" key="2">
    <source>
        <dbReference type="ARBA" id="ARBA00022723"/>
    </source>
</evidence>
<evidence type="ECO:0000256" key="1">
    <source>
        <dbReference type="ARBA" id="ARBA00008635"/>
    </source>
</evidence>
<dbReference type="Gene3D" id="1.20.120.450">
    <property type="entry name" value="dinb family like domain"/>
    <property type="match status" value="1"/>
</dbReference>
<evidence type="ECO:0000313" key="4">
    <source>
        <dbReference type="EMBL" id="NDU98339.1"/>
    </source>
</evidence>
<proteinExistence type="inferred from homology"/>
<accession>A0A6L9LN64</accession>
<dbReference type="InterPro" id="IPR034660">
    <property type="entry name" value="DinB/YfiT-like"/>
</dbReference>
<dbReference type="AlphaFoldDB" id="A0A6L9LN64"/>
<sequence length="174" mass="19900">MIPAIEEKETQTLATLISEYVAYNEWANKRLVDWLASKPAALMTLELPSSFPGMKGTLVHIWDCQRFWLAVLRHTTIPASFRQGFDGTLDDVLTGIIEQSEEFTRYVASLTDAELQEEVLFTTPWIDGIQPRMHFIMHCMNHSTYHRGQIITMGHTIGLTDAPMSDYSFYRLIG</sequence>
<name>A0A6L9LN64_9BACT</name>
<dbReference type="InterPro" id="IPR007837">
    <property type="entry name" value="DinB"/>
</dbReference>
<keyword evidence="2 3" id="KW-0479">Metal-binding</keyword>
<evidence type="ECO:0000313" key="5">
    <source>
        <dbReference type="Proteomes" id="UP000474175"/>
    </source>
</evidence>
<dbReference type="RefSeq" id="WP_163954469.1">
    <property type="nucleotide sequence ID" value="NZ_JAAFZH010000016.1"/>
</dbReference>
<keyword evidence="5" id="KW-1185">Reference proteome</keyword>
<dbReference type="EMBL" id="JAAFZH010000016">
    <property type="protein sequence ID" value="NDU98339.1"/>
    <property type="molecule type" value="Genomic_DNA"/>
</dbReference>
<feature type="binding site" evidence="3">
    <location>
        <position position="146"/>
    </location>
    <ligand>
        <name>a divalent metal cation</name>
        <dbReference type="ChEBI" id="CHEBI:60240"/>
    </ligand>
</feature>
<reference evidence="4 5" key="1">
    <citation type="submission" date="2020-02" db="EMBL/GenBank/DDBJ databases">
        <title>Draft genome sequence of two Spirosoma agri KCTC 52727 and Spirosoma terrae KCTC 52035.</title>
        <authorList>
            <person name="Rojas J."/>
            <person name="Ambika Manirajan B."/>
            <person name="Suarez C."/>
            <person name="Ratering S."/>
            <person name="Schnell S."/>
        </authorList>
    </citation>
    <scope>NUCLEOTIDE SEQUENCE [LARGE SCALE GENOMIC DNA]</scope>
    <source>
        <strain evidence="4 5">KCTC 52035</strain>
    </source>
</reference>
<dbReference type="Pfam" id="PF05163">
    <property type="entry name" value="DinB"/>
    <property type="match status" value="1"/>
</dbReference>